<gene>
    <name evidence="1" type="primary">proS_18</name>
    <name evidence="1" type="ORF">CM83_102020</name>
</gene>
<reference evidence="1" key="1">
    <citation type="journal article" date="2014" name="PLoS ONE">
        <title>Transcriptome-Based Identification of ABC Transporters in the Western Tarnished Plant Bug Lygus hesperus.</title>
        <authorList>
            <person name="Hull J.J."/>
            <person name="Chaney K."/>
            <person name="Geib S.M."/>
            <person name="Fabrick J.A."/>
            <person name="Brent C.S."/>
            <person name="Walsh D."/>
            <person name="Lavine L.C."/>
        </authorList>
    </citation>
    <scope>NUCLEOTIDE SEQUENCE</scope>
</reference>
<keyword evidence="1" id="KW-0436">Ligase</keyword>
<evidence type="ECO:0000313" key="1">
    <source>
        <dbReference type="EMBL" id="JAG21176.1"/>
    </source>
</evidence>
<accession>A0A0A9XNI0</accession>
<dbReference type="EMBL" id="GBHO01022428">
    <property type="protein sequence ID" value="JAG21176.1"/>
    <property type="molecule type" value="Transcribed_RNA"/>
</dbReference>
<organism evidence="1">
    <name type="scientific">Lygus hesperus</name>
    <name type="common">Western plant bug</name>
    <dbReference type="NCBI Taxonomy" id="30085"/>
    <lineage>
        <taxon>Eukaryota</taxon>
        <taxon>Metazoa</taxon>
        <taxon>Ecdysozoa</taxon>
        <taxon>Arthropoda</taxon>
        <taxon>Hexapoda</taxon>
        <taxon>Insecta</taxon>
        <taxon>Pterygota</taxon>
        <taxon>Neoptera</taxon>
        <taxon>Paraneoptera</taxon>
        <taxon>Hemiptera</taxon>
        <taxon>Heteroptera</taxon>
        <taxon>Panheteroptera</taxon>
        <taxon>Cimicomorpha</taxon>
        <taxon>Miridae</taxon>
        <taxon>Mirini</taxon>
        <taxon>Lygus</taxon>
    </lineage>
</organism>
<dbReference type="AlphaFoldDB" id="A0A0A9XNI0"/>
<dbReference type="GO" id="GO:0016874">
    <property type="term" value="F:ligase activity"/>
    <property type="evidence" value="ECO:0007669"/>
    <property type="project" value="UniProtKB-KW"/>
</dbReference>
<feature type="non-terminal residue" evidence="1">
    <location>
        <position position="1"/>
    </location>
</feature>
<protein>
    <submittedName>
        <fullName evidence="1">Proline--tRNA ligase</fullName>
    </submittedName>
</protein>
<name>A0A0A9XNI0_LYGHE</name>
<proteinExistence type="predicted"/>
<sequence length="104" mass="11669">VISLPIISEKIVKVVSDSRNQSVKSRSPYSFILLTLCLKISGRLCSQMIISSSTTSSLKVLPKAILEILRGIRIIHKIKEQDGRKLTAVSDITRKANKKQRHTR</sequence>
<reference evidence="1" key="2">
    <citation type="submission" date="2014-07" db="EMBL/GenBank/DDBJ databases">
        <authorList>
            <person name="Hull J."/>
        </authorList>
    </citation>
    <scope>NUCLEOTIDE SEQUENCE</scope>
</reference>